<gene>
    <name evidence="2" type="ORF">S12H4_47782</name>
</gene>
<dbReference type="AlphaFoldDB" id="X1VFQ0"/>
<organism evidence="2">
    <name type="scientific">marine sediment metagenome</name>
    <dbReference type="NCBI Taxonomy" id="412755"/>
    <lineage>
        <taxon>unclassified sequences</taxon>
        <taxon>metagenomes</taxon>
        <taxon>ecological metagenomes</taxon>
    </lineage>
</organism>
<feature type="compositionally biased region" description="Basic and acidic residues" evidence="1">
    <location>
        <begin position="29"/>
        <end position="40"/>
    </location>
</feature>
<proteinExistence type="predicted"/>
<feature type="region of interest" description="Disordered" evidence="1">
    <location>
        <begin position="23"/>
        <end position="55"/>
    </location>
</feature>
<feature type="compositionally biased region" description="Polar residues" evidence="1">
    <location>
        <begin position="42"/>
        <end position="55"/>
    </location>
</feature>
<feature type="non-terminal residue" evidence="2">
    <location>
        <position position="55"/>
    </location>
</feature>
<name>X1VFQ0_9ZZZZ</name>
<sequence length="55" mass="6326">MLKPSGTFWLNLGDTYYGSGGKGGQYEKFMPDKGQPDHYRQSSKTRSNWLQPKQK</sequence>
<evidence type="ECO:0000256" key="1">
    <source>
        <dbReference type="SAM" id="MobiDB-lite"/>
    </source>
</evidence>
<protein>
    <submittedName>
        <fullName evidence="2">Uncharacterized protein</fullName>
    </submittedName>
</protein>
<accession>X1VFQ0</accession>
<reference evidence="2" key="1">
    <citation type="journal article" date="2014" name="Front. Microbiol.">
        <title>High frequency of phylogenetically diverse reductive dehalogenase-homologous genes in deep subseafloor sedimentary metagenomes.</title>
        <authorList>
            <person name="Kawai M."/>
            <person name="Futagami T."/>
            <person name="Toyoda A."/>
            <person name="Takaki Y."/>
            <person name="Nishi S."/>
            <person name="Hori S."/>
            <person name="Arai W."/>
            <person name="Tsubouchi T."/>
            <person name="Morono Y."/>
            <person name="Uchiyama I."/>
            <person name="Ito T."/>
            <person name="Fujiyama A."/>
            <person name="Inagaki F."/>
            <person name="Takami H."/>
        </authorList>
    </citation>
    <scope>NUCLEOTIDE SEQUENCE</scope>
    <source>
        <strain evidence="2">Expedition CK06-06</strain>
    </source>
</reference>
<evidence type="ECO:0000313" key="2">
    <source>
        <dbReference type="EMBL" id="GAJ13276.1"/>
    </source>
</evidence>
<comment type="caution">
    <text evidence="2">The sequence shown here is derived from an EMBL/GenBank/DDBJ whole genome shotgun (WGS) entry which is preliminary data.</text>
</comment>
<dbReference type="EMBL" id="BARW01029788">
    <property type="protein sequence ID" value="GAJ13276.1"/>
    <property type="molecule type" value="Genomic_DNA"/>
</dbReference>